<dbReference type="GO" id="GO:0045881">
    <property type="term" value="P:positive regulation of sporulation resulting in formation of a cellular spore"/>
    <property type="evidence" value="ECO:0007669"/>
    <property type="project" value="TreeGrafter"/>
</dbReference>
<dbReference type="SUPFAM" id="SSF53335">
    <property type="entry name" value="S-adenosyl-L-methionine-dependent methyltransferases"/>
    <property type="match status" value="1"/>
</dbReference>
<dbReference type="InterPro" id="IPR029063">
    <property type="entry name" value="SAM-dependent_MTases_sf"/>
</dbReference>
<comment type="catalytic activity">
    <reaction evidence="5">
        <text>a 2'-deoxyadenosine in DNA + S-adenosyl-L-methionine = an N(6)-methyl-2'-deoxyadenosine in DNA + S-adenosyl-L-homocysteine + H(+)</text>
        <dbReference type="Rhea" id="RHEA:15197"/>
        <dbReference type="Rhea" id="RHEA-COMP:12418"/>
        <dbReference type="Rhea" id="RHEA-COMP:12419"/>
        <dbReference type="ChEBI" id="CHEBI:15378"/>
        <dbReference type="ChEBI" id="CHEBI:57856"/>
        <dbReference type="ChEBI" id="CHEBI:59789"/>
        <dbReference type="ChEBI" id="CHEBI:90615"/>
        <dbReference type="ChEBI" id="CHEBI:90616"/>
        <dbReference type="EC" id="2.1.1.72"/>
    </reaction>
</comment>
<dbReference type="RefSeq" id="WP_161339122.1">
    <property type="nucleotide sequence ID" value="NZ_JBHSDG010000004.1"/>
</dbReference>
<evidence type="ECO:0000313" key="9">
    <source>
        <dbReference type="Proteomes" id="UP000445696"/>
    </source>
</evidence>
<dbReference type="InterPro" id="IPR050336">
    <property type="entry name" value="Chromosome_partition/occlusion"/>
</dbReference>
<evidence type="ECO:0000256" key="3">
    <source>
        <dbReference type="ARBA" id="ARBA00022603"/>
    </source>
</evidence>
<dbReference type="PANTHER" id="PTHR33375:SF1">
    <property type="entry name" value="CHROMOSOME-PARTITIONING PROTEIN PARB-RELATED"/>
    <property type="match status" value="1"/>
</dbReference>
<dbReference type="SMART" id="SM00470">
    <property type="entry name" value="ParB"/>
    <property type="match status" value="1"/>
</dbReference>
<organism evidence="8 9">
    <name type="scientific">Sneathiella chungangensis</name>
    <dbReference type="NCBI Taxonomy" id="1418234"/>
    <lineage>
        <taxon>Bacteria</taxon>
        <taxon>Pseudomonadati</taxon>
        <taxon>Pseudomonadota</taxon>
        <taxon>Alphaproteobacteria</taxon>
        <taxon>Sneathiellales</taxon>
        <taxon>Sneathiellaceae</taxon>
        <taxon>Sneathiella</taxon>
    </lineage>
</organism>
<reference evidence="8 9" key="1">
    <citation type="journal article" date="2014" name="Int. J. Syst. Evol. Microbiol.">
        <title>Sneathiella chungangensis sp. nov., isolated from a marine sand, and emended description of the genus Sneathiella.</title>
        <authorList>
            <person name="Siamphan C."/>
            <person name="Kim H."/>
            <person name="Lee J.S."/>
            <person name="Kim W."/>
        </authorList>
    </citation>
    <scope>NUCLEOTIDE SEQUENCE [LARGE SCALE GENOMIC DNA]</scope>
    <source>
        <strain evidence="8 9">KCTC 32476</strain>
    </source>
</reference>
<gene>
    <name evidence="8" type="ORF">GQF03_09970</name>
</gene>
<evidence type="ECO:0000256" key="5">
    <source>
        <dbReference type="ARBA" id="ARBA00047942"/>
    </source>
</evidence>
<dbReference type="GO" id="GO:0003677">
    <property type="term" value="F:DNA binding"/>
    <property type="evidence" value="ECO:0007669"/>
    <property type="project" value="InterPro"/>
</dbReference>
<dbReference type="Pfam" id="PF01555">
    <property type="entry name" value="N6_N4_Mtase"/>
    <property type="match status" value="1"/>
</dbReference>
<dbReference type="EC" id="2.1.1.72" evidence="2"/>
<dbReference type="InterPro" id="IPR001091">
    <property type="entry name" value="RM_Methyltransferase"/>
</dbReference>
<comment type="similarity">
    <text evidence="1">Belongs to the N(4)/N(6)-methyltransferase family.</text>
</comment>
<evidence type="ECO:0000256" key="4">
    <source>
        <dbReference type="ARBA" id="ARBA00022679"/>
    </source>
</evidence>
<dbReference type="Gene3D" id="3.40.50.150">
    <property type="entry name" value="Vaccinia Virus protein VP39"/>
    <property type="match status" value="1"/>
</dbReference>
<feature type="compositionally biased region" description="Basic and acidic residues" evidence="6">
    <location>
        <begin position="36"/>
        <end position="50"/>
    </location>
</feature>
<keyword evidence="9" id="KW-1185">Reference proteome</keyword>
<dbReference type="InterPro" id="IPR036086">
    <property type="entry name" value="ParB/Sulfiredoxin_sf"/>
</dbReference>
<dbReference type="GO" id="GO:0008170">
    <property type="term" value="F:N-methyltransferase activity"/>
    <property type="evidence" value="ECO:0007669"/>
    <property type="project" value="InterPro"/>
</dbReference>
<dbReference type="OrthoDB" id="7806498at2"/>
<feature type="region of interest" description="Disordered" evidence="6">
    <location>
        <begin position="482"/>
        <end position="502"/>
    </location>
</feature>
<sequence length="502" mass="56409">MLTSGPPVPSSASSLCRRKEQKMAKRKNKQQAHYLAAEKSHNQKAEDNPHVSIRMERVPIDQLKIYKNNPRKHPKSLIRKLKVSITEFGFILPVLVDTNGTVIAGHARVLAALELGIKKLPVIFADHLTAAQVKAFRLADNRLSEEASWDHQRLAIEFADLLEVGIDLEITGFDIPEIDFTFETLQHSADNTQDDEIPHPDLKNPPVSRLGDLWLLGGHRVLCGDALNEACYDRLLDGEFARQVIADPPYNVKVKGHIRVSEKRDHEEFIMASGEMSDKEFTEFLIDAIINLTKFSQDGSVHYIFMDWRHLPQLQAVCEHLYHEQLNLCIWVKNNGGMGSFYRSRHELVLVCKNGTAMHLNNIQLGKYGRNRTNVWEYTGTNSFGPDRQENLDLHPTVKPVAMIADAILDSSAPGDAILDPFLGSGTLIMAAEKTGRKGRGMELDPRYVDVAVKRWQDFTGQQAIHAELGLTFDQIRDQGRSGLKLLPPPSTYVPEGGQSHE</sequence>
<comment type="caution">
    <text evidence="8">The sequence shown here is derived from an EMBL/GenBank/DDBJ whole genome shotgun (WGS) entry which is preliminary data.</text>
</comment>
<evidence type="ECO:0000256" key="1">
    <source>
        <dbReference type="ARBA" id="ARBA00006594"/>
    </source>
</evidence>
<dbReference type="AlphaFoldDB" id="A0A845MGX6"/>
<dbReference type="InterPro" id="IPR015840">
    <property type="entry name" value="DNA_MeTrfase_ParB"/>
</dbReference>
<feature type="region of interest" description="Disordered" evidence="6">
    <location>
        <begin position="1"/>
        <end position="50"/>
    </location>
</feature>
<dbReference type="InterPro" id="IPR002941">
    <property type="entry name" value="DNA_methylase_N4/N6"/>
</dbReference>
<protein>
    <recommendedName>
        <fullName evidence="2">site-specific DNA-methyltransferase (adenine-specific)</fullName>
        <ecNumber evidence="2">2.1.1.72</ecNumber>
    </recommendedName>
</protein>
<dbReference type="PANTHER" id="PTHR33375">
    <property type="entry name" value="CHROMOSOME-PARTITIONING PROTEIN PARB-RELATED"/>
    <property type="match status" value="1"/>
</dbReference>
<evidence type="ECO:0000259" key="7">
    <source>
        <dbReference type="SMART" id="SM00470"/>
    </source>
</evidence>
<dbReference type="Pfam" id="PF02195">
    <property type="entry name" value="ParB_N"/>
    <property type="match status" value="1"/>
</dbReference>
<name>A0A845MGX6_9PROT</name>
<dbReference type="EMBL" id="WTVA01000004">
    <property type="protein sequence ID" value="MZR22660.1"/>
    <property type="molecule type" value="Genomic_DNA"/>
</dbReference>
<dbReference type="PRINTS" id="PR00508">
    <property type="entry name" value="S21N4MTFRASE"/>
</dbReference>
<dbReference type="Proteomes" id="UP000445696">
    <property type="component" value="Unassembled WGS sequence"/>
</dbReference>
<dbReference type="GO" id="GO:0032259">
    <property type="term" value="P:methylation"/>
    <property type="evidence" value="ECO:0007669"/>
    <property type="project" value="UniProtKB-KW"/>
</dbReference>
<dbReference type="PIRSF" id="PIRSF036758">
    <property type="entry name" value="Aden_M_ParB"/>
    <property type="match status" value="1"/>
</dbReference>
<dbReference type="CDD" id="cd16403">
    <property type="entry name" value="ParB_N_like_MT"/>
    <property type="match status" value="1"/>
</dbReference>
<accession>A0A845MGX6</accession>
<dbReference type="InterPro" id="IPR002052">
    <property type="entry name" value="DNA_methylase_N6_adenine_CS"/>
</dbReference>
<evidence type="ECO:0000313" key="8">
    <source>
        <dbReference type="EMBL" id="MZR22660.1"/>
    </source>
</evidence>
<feature type="domain" description="ParB-like N-terminal" evidence="7">
    <location>
        <begin position="56"/>
        <end position="142"/>
    </location>
</feature>
<proteinExistence type="inferred from homology"/>
<keyword evidence="3 8" id="KW-0489">Methyltransferase</keyword>
<dbReference type="GO" id="GO:0009007">
    <property type="term" value="F:site-specific DNA-methyltransferase (adenine-specific) activity"/>
    <property type="evidence" value="ECO:0007669"/>
    <property type="project" value="UniProtKB-EC"/>
</dbReference>
<keyword evidence="4" id="KW-0808">Transferase</keyword>
<dbReference type="PROSITE" id="PS00092">
    <property type="entry name" value="N6_MTASE"/>
    <property type="match status" value="1"/>
</dbReference>
<evidence type="ECO:0000256" key="6">
    <source>
        <dbReference type="SAM" id="MobiDB-lite"/>
    </source>
</evidence>
<dbReference type="GO" id="GO:0005694">
    <property type="term" value="C:chromosome"/>
    <property type="evidence" value="ECO:0007669"/>
    <property type="project" value="TreeGrafter"/>
</dbReference>
<dbReference type="SUPFAM" id="SSF110849">
    <property type="entry name" value="ParB/Sulfiredoxin"/>
    <property type="match status" value="1"/>
</dbReference>
<dbReference type="InterPro" id="IPR003115">
    <property type="entry name" value="ParB_N"/>
</dbReference>
<evidence type="ECO:0000256" key="2">
    <source>
        <dbReference type="ARBA" id="ARBA00011900"/>
    </source>
</evidence>
<dbReference type="GO" id="GO:0007059">
    <property type="term" value="P:chromosome segregation"/>
    <property type="evidence" value="ECO:0007669"/>
    <property type="project" value="TreeGrafter"/>
</dbReference>
<dbReference type="Gene3D" id="3.90.1530.10">
    <property type="entry name" value="Conserved hypothetical protein from pyrococcus furiosus pfu- 392566-001, ParB domain"/>
    <property type="match status" value="1"/>
</dbReference>